<keyword evidence="2" id="KW-1185">Reference proteome</keyword>
<proteinExistence type="predicted"/>
<dbReference type="EMBL" id="AP025592">
    <property type="protein sequence ID" value="BDG07601.1"/>
    <property type="molecule type" value="Genomic_DNA"/>
</dbReference>
<gene>
    <name evidence="1" type="ORF">AMPC_07140</name>
</gene>
<protein>
    <submittedName>
        <fullName evidence="1">Uncharacterized protein</fullName>
    </submittedName>
</protein>
<evidence type="ECO:0000313" key="1">
    <source>
        <dbReference type="EMBL" id="BDG07601.1"/>
    </source>
</evidence>
<accession>A0ABM7X6Y0</accession>
<dbReference type="Proteomes" id="UP001162734">
    <property type="component" value="Chromosome"/>
</dbReference>
<evidence type="ECO:0000313" key="2">
    <source>
        <dbReference type="Proteomes" id="UP001162734"/>
    </source>
</evidence>
<name>A0ABM7X6Y0_9BACT</name>
<sequence length="60" mass="6546">MPAFLIALSESAPRWGPLVGAFLGAFLGKQVRASLVRKQLELHRKTCPGAQLAERLMTDP</sequence>
<dbReference type="RefSeq" id="WP_248344404.1">
    <property type="nucleotide sequence ID" value="NZ_AP025592.1"/>
</dbReference>
<reference evidence="2" key="1">
    <citation type="journal article" date="2022" name="Int. J. Syst. Evol. Microbiol.">
        <title>Anaeromyxobacter oryzae sp. nov., Anaeromyxobacter diazotrophicus sp. nov. and Anaeromyxobacter paludicola sp. nov., isolated from paddy soils.</title>
        <authorList>
            <person name="Itoh H."/>
            <person name="Xu Z."/>
            <person name="Mise K."/>
            <person name="Masuda Y."/>
            <person name="Ushijima N."/>
            <person name="Hayakawa C."/>
            <person name="Shiratori Y."/>
            <person name="Senoo K."/>
        </authorList>
    </citation>
    <scope>NUCLEOTIDE SEQUENCE [LARGE SCALE GENOMIC DNA]</scope>
    <source>
        <strain evidence="2">Red630</strain>
    </source>
</reference>
<organism evidence="1 2">
    <name type="scientific">Anaeromyxobacter paludicola</name>
    <dbReference type="NCBI Taxonomy" id="2918171"/>
    <lineage>
        <taxon>Bacteria</taxon>
        <taxon>Pseudomonadati</taxon>
        <taxon>Myxococcota</taxon>
        <taxon>Myxococcia</taxon>
        <taxon>Myxococcales</taxon>
        <taxon>Cystobacterineae</taxon>
        <taxon>Anaeromyxobacteraceae</taxon>
        <taxon>Anaeromyxobacter</taxon>
    </lineage>
</organism>